<keyword evidence="3" id="KW-0808">Transferase</keyword>
<dbReference type="AlphaFoldDB" id="A0A1Y2HS20"/>
<comment type="cofactor">
    <cofactor evidence="1">
        <name>a divalent metal cation</name>
        <dbReference type="ChEBI" id="CHEBI:60240"/>
    </cofactor>
</comment>
<accession>A0A1Y2HS20</accession>
<gene>
    <name evidence="3" type="ORF">BCR44DRAFT_1498272</name>
</gene>
<dbReference type="InterPro" id="IPR029001">
    <property type="entry name" value="ITPase-like_fam"/>
</dbReference>
<dbReference type="InterPro" id="IPR003697">
    <property type="entry name" value="Maf-like"/>
</dbReference>
<dbReference type="GO" id="GO:0008168">
    <property type="term" value="F:methyltransferase activity"/>
    <property type="evidence" value="ECO:0007669"/>
    <property type="project" value="UniProtKB-KW"/>
</dbReference>
<dbReference type="PANTHER" id="PTHR43213:SF5">
    <property type="entry name" value="BIFUNCTIONAL DTTP_UTP PYROPHOSPHATASE_METHYLTRANSFERASE PROTEIN-RELATED"/>
    <property type="match status" value="1"/>
</dbReference>
<keyword evidence="4" id="KW-1185">Reference proteome</keyword>
<dbReference type="CDD" id="cd00555">
    <property type="entry name" value="Maf"/>
    <property type="match status" value="1"/>
</dbReference>
<keyword evidence="3" id="KW-0489">Methyltransferase</keyword>
<dbReference type="GO" id="GO:0047429">
    <property type="term" value="F:nucleoside triphosphate diphosphatase activity"/>
    <property type="evidence" value="ECO:0007669"/>
    <property type="project" value="InterPro"/>
</dbReference>
<proteinExistence type="inferred from homology"/>
<dbReference type="SUPFAM" id="SSF52972">
    <property type="entry name" value="ITPase-like"/>
    <property type="match status" value="1"/>
</dbReference>
<reference evidence="3 4" key="1">
    <citation type="submission" date="2016-07" db="EMBL/GenBank/DDBJ databases">
        <title>Pervasive Adenine N6-methylation of Active Genes in Fungi.</title>
        <authorList>
            <consortium name="DOE Joint Genome Institute"/>
            <person name="Mondo S.J."/>
            <person name="Dannebaum R.O."/>
            <person name="Kuo R.C."/>
            <person name="Labutti K."/>
            <person name="Haridas S."/>
            <person name="Kuo A."/>
            <person name="Salamov A."/>
            <person name="Ahrendt S.R."/>
            <person name="Lipzen A."/>
            <person name="Sullivan W."/>
            <person name="Andreopoulos W.B."/>
            <person name="Clum A."/>
            <person name="Lindquist E."/>
            <person name="Daum C."/>
            <person name="Ramamoorthy G.K."/>
            <person name="Gryganskyi A."/>
            <person name="Culley D."/>
            <person name="Magnuson J.K."/>
            <person name="James T.Y."/>
            <person name="O'Malley M.A."/>
            <person name="Stajich J.E."/>
            <person name="Spatafora J.W."/>
            <person name="Visel A."/>
            <person name="Grigoriev I.V."/>
        </authorList>
    </citation>
    <scope>NUCLEOTIDE SEQUENCE [LARGE SCALE GENOMIC DNA]</scope>
    <source>
        <strain evidence="3 4">PL171</strain>
    </source>
</reference>
<dbReference type="OrthoDB" id="10267058at2759"/>
<dbReference type="EMBL" id="MCFL01000013">
    <property type="protein sequence ID" value="ORZ37400.1"/>
    <property type="molecule type" value="Genomic_DNA"/>
</dbReference>
<organism evidence="3 4">
    <name type="scientific">Catenaria anguillulae PL171</name>
    <dbReference type="NCBI Taxonomy" id="765915"/>
    <lineage>
        <taxon>Eukaryota</taxon>
        <taxon>Fungi</taxon>
        <taxon>Fungi incertae sedis</taxon>
        <taxon>Blastocladiomycota</taxon>
        <taxon>Blastocladiomycetes</taxon>
        <taxon>Blastocladiales</taxon>
        <taxon>Catenariaceae</taxon>
        <taxon>Catenaria</taxon>
    </lineage>
</organism>
<evidence type="ECO:0000313" key="3">
    <source>
        <dbReference type="EMBL" id="ORZ37400.1"/>
    </source>
</evidence>
<keyword evidence="2" id="KW-0378">Hydrolase</keyword>
<dbReference type="PANTHER" id="PTHR43213">
    <property type="entry name" value="BIFUNCTIONAL DTTP/UTP PYROPHOSPHATASE/METHYLTRANSFERASE PROTEIN-RELATED"/>
    <property type="match status" value="1"/>
</dbReference>
<dbReference type="Proteomes" id="UP000193411">
    <property type="component" value="Unassembled WGS sequence"/>
</dbReference>
<dbReference type="GO" id="GO:0032259">
    <property type="term" value="P:methylation"/>
    <property type="evidence" value="ECO:0007669"/>
    <property type="project" value="UniProtKB-KW"/>
</dbReference>
<sequence>MIDILKDKKVILASKSPRRVEILTKLGIEFTAVGSTFPELLAHDDFDTPADYAMTNAREKALEVYRTLTINGQQPPDLVIGADTVVVYEPPAANAGERAIILEKPNDEAHAKQMLITLRNAKTHGVVTGMCFVFPPSADVVEADDGGDAGEPKVVTFFEHTSVTFGSQVTDAMIDAYVATGDPLDKAGAYGYQSKAMFLVERIDGCHFNVVGLPVYRMVVELQHHIK</sequence>
<dbReference type="Gene3D" id="3.90.950.10">
    <property type="match status" value="1"/>
</dbReference>
<comment type="caution">
    <text evidence="3">The sequence shown here is derived from an EMBL/GenBank/DDBJ whole genome shotgun (WGS) entry which is preliminary data.</text>
</comment>
<evidence type="ECO:0000256" key="1">
    <source>
        <dbReference type="ARBA" id="ARBA00001968"/>
    </source>
</evidence>
<evidence type="ECO:0000256" key="2">
    <source>
        <dbReference type="ARBA" id="ARBA00022801"/>
    </source>
</evidence>
<dbReference type="STRING" id="765915.A0A1Y2HS20"/>
<dbReference type="HAMAP" id="MF_00528">
    <property type="entry name" value="Maf"/>
    <property type="match status" value="1"/>
</dbReference>
<evidence type="ECO:0000313" key="4">
    <source>
        <dbReference type="Proteomes" id="UP000193411"/>
    </source>
</evidence>
<protein>
    <submittedName>
        <fullName evidence="3">N-acetylserotonin O-methyltransferase-like protein-like protein</fullName>
    </submittedName>
</protein>
<name>A0A1Y2HS20_9FUNG</name>
<dbReference type="Pfam" id="PF02545">
    <property type="entry name" value="Maf"/>
    <property type="match status" value="1"/>
</dbReference>
<dbReference type="PIRSF" id="PIRSF006305">
    <property type="entry name" value="Maf"/>
    <property type="match status" value="1"/>
</dbReference>
<dbReference type="NCBIfam" id="TIGR00172">
    <property type="entry name" value="maf"/>
    <property type="match status" value="1"/>
</dbReference>